<feature type="compositionally biased region" description="Pro residues" evidence="1">
    <location>
        <begin position="205"/>
        <end position="238"/>
    </location>
</feature>
<comment type="caution">
    <text evidence="2">The sequence shown here is derived from an EMBL/GenBank/DDBJ whole genome shotgun (WGS) entry which is preliminary data.</text>
</comment>
<reference evidence="2" key="1">
    <citation type="submission" date="2022-12" db="EMBL/GenBank/DDBJ databases">
        <authorList>
            <person name="Petersen C."/>
        </authorList>
    </citation>
    <scope>NUCLEOTIDE SEQUENCE</scope>
    <source>
        <strain evidence="2">IBT 3081</strain>
    </source>
</reference>
<name>A0A9W9RAJ2_9EURO</name>
<evidence type="ECO:0000256" key="1">
    <source>
        <dbReference type="SAM" id="MobiDB-lite"/>
    </source>
</evidence>
<gene>
    <name evidence="2" type="ORF">N7517_011314</name>
</gene>
<sequence>MSNDAHRWEQVAELYGGPAADLQITPQASVRCYVGQFLGTSWPLVTVNQWINENHIIWTLCAALAAHSRDDDWTRTFENNHRVQWDRIQATVEKAQGVDRFLLDIPPPPLLLAVFRSTSRSLRQNHAIMATPASVCSNGGLLDLLRFLYHGGFTSTDVFIVVLYDTEFTGFAPVSPPYAALGLPDPHVDVPVLHLSRPEEDVPTLPSPPPPPPPPPYRGITPPPPYRGPSPAPPGYSP</sequence>
<evidence type="ECO:0000313" key="3">
    <source>
        <dbReference type="Proteomes" id="UP001147752"/>
    </source>
</evidence>
<dbReference type="GeneID" id="81468220"/>
<dbReference type="EMBL" id="JAPZBT010000006">
    <property type="protein sequence ID" value="KAJ5356705.1"/>
    <property type="molecule type" value="Genomic_DNA"/>
</dbReference>
<keyword evidence="3" id="KW-1185">Reference proteome</keyword>
<dbReference type="OrthoDB" id="4336565at2759"/>
<protein>
    <submittedName>
        <fullName evidence="2">Uncharacterized protein</fullName>
    </submittedName>
</protein>
<evidence type="ECO:0000313" key="2">
    <source>
        <dbReference type="EMBL" id="KAJ5356705.1"/>
    </source>
</evidence>
<organism evidence="2 3">
    <name type="scientific">Penicillium concentricum</name>
    <dbReference type="NCBI Taxonomy" id="293559"/>
    <lineage>
        <taxon>Eukaryota</taxon>
        <taxon>Fungi</taxon>
        <taxon>Dikarya</taxon>
        <taxon>Ascomycota</taxon>
        <taxon>Pezizomycotina</taxon>
        <taxon>Eurotiomycetes</taxon>
        <taxon>Eurotiomycetidae</taxon>
        <taxon>Eurotiales</taxon>
        <taxon>Aspergillaceae</taxon>
        <taxon>Penicillium</taxon>
    </lineage>
</organism>
<dbReference type="Proteomes" id="UP001147752">
    <property type="component" value="Unassembled WGS sequence"/>
</dbReference>
<feature type="region of interest" description="Disordered" evidence="1">
    <location>
        <begin position="194"/>
        <end position="238"/>
    </location>
</feature>
<dbReference type="AlphaFoldDB" id="A0A9W9RAJ2"/>
<reference evidence="2" key="2">
    <citation type="journal article" date="2023" name="IMA Fungus">
        <title>Comparative genomic study of the Penicillium genus elucidates a diverse pangenome and 15 lateral gene transfer events.</title>
        <authorList>
            <person name="Petersen C."/>
            <person name="Sorensen T."/>
            <person name="Nielsen M.R."/>
            <person name="Sondergaard T.E."/>
            <person name="Sorensen J.L."/>
            <person name="Fitzpatrick D.A."/>
            <person name="Frisvad J.C."/>
            <person name="Nielsen K.L."/>
        </authorList>
    </citation>
    <scope>NUCLEOTIDE SEQUENCE</scope>
    <source>
        <strain evidence="2">IBT 3081</strain>
    </source>
</reference>
<proteinExistence type="predicted"/>
<dbReference type="RefSeq" id="XP_056574852.1">
    <property type="nucleotide sequence ID" value="XM_056729037.1"/>
</dbReference>
<accession>A0A9W9RAJ2</accession>